<proteinExistence type="predicted"/>
<feature type="transmembrane region" description="Helical" evidence="5">
    <location>
        <begin position="63"/>
        <end position="82"/>
    </location>
</feature>
<evidence type="ECO:0000256" key="1">
    <source>
        <dbReference type="ARBA" id="ARBA00004141"/>
    </source>
</evidence>
<keyword evidence="2 5" id="KW-0812">Transmembrane</keyword>
<dbReference type="Gene3D" id="3.30.750.24">
    <property type="entry name" value="STAS domain"/>
    <property type="match status" value="1"/>
</dbReference>
<evidence type="ECO:0000259" key="6">
    <source>
        <dbReference type="PROSITE" id="PS50801"/>
    </source>
</evidence>
<feature type="transmembrane region" description="Helical" evidence="5">
    <location>
        <begin position="312"/>
        <end position="345"/>
    </location>
</feature>
<keyword evidence="3 5" id="KW-1133">Transmembrane helix</keyword>
<dbReference type="EMBL" id="FNVT01000001">
    <property type="protein sequence ID" value="SEF85367.1"/>
    <property type="molecule type" value="Genomic_DNA"/>
</dbReference>
<dbReference type="InterPro" id="IPR011547">
    <property type="entry name" value="SLC26A/SulP_dom"/>
</dbReference>
<feature type="transmembrane region" description="Helical" evidence="5">
    <location>
        <begin position="191"/>
        <end position="210"/>
    </location>
</feature>
<dbReference type="SUPFAM" id="SSF52091">
    <property type="entry name" value="SpoIIaa-like"/>
    <property type="match status" value="1"/>
</dbReference>
<accession>A0A1H5VFU0</accession>
<comment type="subcellular location">
    <subcellularLocation>
        <location evidence="1">Membrane</location>
        <topology evidence="1">Multi-pass membrane protein</topology>
    </subcellularLocation>
</comment>
<dbReference type="Proteomes" id="UP000236732">
    <property type="component" value="Unassembled WGS sequence"/>
</dbReference>
<dbReference type="CDD" id="cd07042">
    <property type="entry name" value="STAS_SulP_like_sulfate_transporter"/>
    <property type="match status" value="1"/>
</dbReference>
<dbReference type="GO" id="GO:0016020">
    <property type="term" value="C:membrane"/>
    <property type="evidence" value="ECO:0007669"/>
    <property type="project" value="UniProtKB-SubCell"/>
</dbReference>
<dbReference type="Pfam" id="PF01740">
    <property type="entry name" value="STAS"/>
    <property type="match status" value="1"/>
</dbReference>
<protein>
    <submittedName>
        <fullName evidence="7">High affinity sulphate transporter 1</fullName>
    </submittedName>
</protein>
<feature type="transmembrane region" description="Helical" evidence="5">
    <location>
        <begin position="365"/>
        <end position="393"/>
    </location>
</feature>
<dbReference type="PROSITE" id="PS50801">
    <property type="entry name" value="STAS"/>
    <property type="match status" value="1"/>
</dbReference>
<gene>
    <name evidence="7" type="ORF">SAMN05444920_101848</name>
</gene>
<dbReference type="InterPro" id="IPR036513">
    <property type="entry name" value="STAS_dom_sf"/>
</dbReference>
<name>A0A1H5VFU0_9ACTN</name>
<evidence type="ECO:0000313" key="7">
    <source>
        <dbReference type="EMBL" id="SEF85367.1"/>
    </source>
</evidence>
<feature type="transmembrane region" description="Helical" evidence="5">
    <location>
        <begin position="88"/>
        <end position="109"/>
    </location>
</feature>
<feature type="transmembrane region" description="Helical" evidence="5">
    <location>
        <begin position="39"/>
        <end position="56"/>
    </location>
</feature>
<evidence type="ECO:0000256" key="3">
    <source>
        <dbReference type="ARBA" id="ARBA00022989"/>
    </source>
</evidence>
<dbReference type="NCBIfam" id="TIGR00815">
    <property type="entry name" value="sulP"/>
    <property type="match status" value="1"/>
</dbReference>
<feature type="transmembrane region" description="Helical" evidence="5">
    <location>
        <begin position="230"/>
        <end position="248"/>
    </location>
</feature>
<dbReference type="InterPro" id="IPR002645">
    <property type="entry name" value="STAS_dom"/>
</dbReference>
<feature type="transmembrane region" description="Helical" evidence="5">
    <location>
        <begin position="162"/>
        <end position="184"/>
    </location>
</feature>
<dbReference type="GO" id="GO:0055085">
    <property type="term" value="P:transmembrane transport"/>
    <property type="evidence" value="ECO:0007669"/>
    <property type="project" value="InterPro"/>
</dbReference>
<evidence type="ECO:0000256" key="4">
    <source>
        <dbReference type="ARBA" id="ARBA00023136"/>
    </source>
</evidence>
<keyword evidence="4 5" id="KW-0472">Membrane</keyword>
<evidence type="ECO:0000256" key="5">
    <source>
        <dbReference type="SAM" id="Phobius"/>
    </source>
</evidence>
<keyword evidence="8" id="KW-1185">Reference proteome</keyword>
<organism evidence="7 8">
    <name type="scientific">Nonomuraea solani</name>
    <dbReference type="NCBI Taxonomy" id="1144553"/>
    <lineage>
        <taxon>Bacteria</taxon>
        <taxon>Bacillati</taxon>
        <taxon>Actinomycetota</taxon>
        <taxon>Actinomycetes</taxon>
        <taxon>Streptosporangiales</taxon>
        <taxon>Streptosporangiaceae</taxon>
        <taxon>Nonomuraea</taxon>
    </lineage>
</organism>
<dbReference type="AlphaFoldDB" id="A0A1H5VFU0"/>
<dbReference type="PANTHER" id="PTHR11814">
    <property type="entry name" value="SULFATE TRANSPORTER"/>
    <property type="match status" value="1"/>
</dbReference>
<feature type="domain" description="STAS" evidence="6">
    <location>
        <begin position="421"/>
        <end position="536"/>
    </location>
</feature>
<dbReference type="Pfam" id="PF00916">
    <property type="entry name" value="Sulfate_transp"/>
    <property type="match status" value="1"/>
</dbReference>
<feature type="transmembrane region" description="Helical" evidence="5">
    <location>
        <begin position="121"/>
        <end position="142"/>
    </location>
</feature>
<sequence length="544" mass="57389">MKGYQRAWLRGDLLAGVTVAAYLVPQVMAYATVAGLPPVTGLWAMLAPLALYAVLGSSRLLSVGPESTTALMTAAAIGPLAAGDPARYASLAAALAVLVGLLCLGCRLLRLGFVADLLSRPILVGYLAGVAVTMVIGQLGKLTGTPVAGDSLVEQVVSFARLLPQAHLGTVLMAGGVLAFLFVLQWRLPAVPAPLLAVLLATGCVMVFGLDAQGVRVVGEVPTGLPAPAIPPLGDLLLPAIGVFLVGYTDNMLTARSFAARHNQDIDADQELLALGAANLGAGALQGFPVSSSGSRTALADAAGARTQLYSLACLVAVVAVLLFAGPLLAFFPAAALGAIVVYAATRLIELPEFRRLARFRRAELLLALGALAGVLVFDILYGILLAVALSVVEMLARVARPHDAILGLVPGLAGMHDIDDHPEARTIPGLLVYRYDSPLFFANAQDFRRRALRSVAGQRDPVRWFVLNAEANVEVDITALDALDLLRRELNRRGIVFAMARVKQDLRDRLDAYGLTGSVGTDLIFPTLPTAVEAYERWEREHR</sequence>
<dbReference type="InterPro" id="IPR001902">
    <property type="entry name" value="SLC26A/SulP_fam"/>
</dbReference>
<reference evidence="7 8" key="1">
    <citation type="submission" date="2016-10" db="EMBL/GenBank/DDBJ databases">
        <authorList>
            <person name="de Groot N.N."/>
        </authorList>
    </citation>
    <scope>NUCLEOTIDE SEQUENCE [LARGE SCALE GENOMIC DNA]</scope>
    <source>
        <strain evidence="7 8">CGMCC 4.7037</strain>
    </source>
</reference>
<evidence type="ECO:0000256" key="2">
    <source>
        <dbReference type="ARBA" id="ARBA00022692"/>
    </source>
</evidence>
<evidence type="ECO:0000313" key="8">
    <source>
        <dbReference type="Proteomes" id="UP000236732"/>
    </source>
</evidence>